<evidence type="ECO:0000313" key="3">
    <source>
        <dbReference type="Proteomes" id="UP000240908"/>
    </source>
</evidence>
<feature type="transmembrane region" description="Helical" evidence="1">
    <location>
        <begin position="59"/>
        <end position="80"/>
    </location>
</feature>
<protein>
    <submittedName>
        <fullName evidence="2">Uncharacterized protein</fullName>
    </submittedName>
</protein>
<reference evidence="3" key="1">
    <citation type="journal article" date="2018" name="Genome Announc.">
        <title>First complete genome sequence of Yersinia massiliensis.</title>
        <authorList>
            <person name="Thomas M.C."/>
            <person name="Arling V."/>
            <person name="Goji N."/>
            <person name="Janzen T.W."/>
            <person name="Duceppe M.-O."/>
            <person name="Mathews A."/>
            <person name="Carrillo C."/>
            <person name="Amoako K."/>
        </authorList>
    </citation>
    <scope>NUCLEOTIDE SEQUENCE [LARGE SCALE GENOMIC DNA]</scope>
    <source>
        <strain evidence="3">GTA</strain>
    </source>
</reference>
<keyword evidence="1" id="KW-1133">Transmembrane helix</keyword>
<evidence type="ECO:0000313" key="2">
    <source>
        <dbReference type="EMBL" id="AVX39134.1"/>
    </source>
</evidence>
<sequence length="83" mass="10117">MIERKSRKFDGKVIKQSNIRLFSKLFFICSDFEFLNFIIEFKFTCSHESLSLLVKWVYNFMLFMTINCQVYFAEELLFILNDF</sequence>
<keyword evidence="1" id="KW-0812">Transmembrane</keyword>
<name>A0ABM6UV40_9GAMM</name>
<gene>
    <name evidence="2" type="ORF">DA391_16540</name>
</gene>
<feature type="transmembrane region" description="Helical" evidence="1">
    <location>
        <begin position="21"/>
        <end position="39"/>
    </location>
</feature>
<proteinExistence type="predicted"/>
<evidence type="ECO:0000256" key="1">
    <source>
        <dbReference type="SAM" id="Phobius"/>
    </source>
</evidence>
<keyword evidence="1" id="KW-0472">Membrane</keyword>
<accession>A0ABM6UV40</accession>
<organism evidence="2 3">
    <name type="scientific">Yersinia massiliensis</name>
    <dbReference type="NCBI Taxonomy" id="419257"/>
    <lineage>
        <taxon>Bacteria</taxon>
        <taxon>Pseudomonadati</taxon>
        <taxon>Pseudomonadota</taxon>
        <taxon>Gammaproteobacteria</taxon>
        <taxon>Enterobacterales</taxon>
        <taxon>Yersiniaceae</taxon>
        <taxon>Yersinia</taxon>
    </lineage>
</organism>
<keyword evidence="3" id="KW-1185">Reference proteome</keyword>
<dbReference type="Proteomes" id="UP000240908">
    <property type="component" value="Chromosome"/>
</dbReference>
<dbReference type="EMBL" id="CP028487">
    <property type="protein sequence ID" value="AVX39134.1"/>
    <property type="molecule type" value="Genomic_DNA"/>
</dbReference>